<keyword evidence="1" id="KW-1133">Transmembrane helix</keyword>
<dbReference type="EMBL" id="LR131271">
    <property type="protein sequence ID" value="VDR28833.1"/>
    <property type="molecule type" value="Genomic_DNA"/>
</dbReference>
<protein>
    <submittedName>
        <fullName evidence="2">Uncharacterized protein</fullName>
    </submittedName>
</protein>
<name>A0A3P8M4Q8_RAOTE</name>
<reference evidence="2 3" key="1">
    <citation type="submission" date="2018-12" db="EMBL/GenBank/DDBJ databases">
        <authorList>
            <consortium name="Pathogen Informatics"/>
        </authorList>
    </citation>
    <scope>NUCLEOTIDE SEQUENCE [LARGE SCALE GENOMIC DNA]</scope>
    <source>
        <strain evidence="2 3">NCTC13098</strain>
    </source>
</reference>
<dbReference type="Proteomes" id="UP000274346">
    <property type="component" value="Chromosome"/>
</dbReference>
<keyword evidence="1" id="KW-0812">Transmembrane</keyword>
<keyword evidence="1" id="KW-0472">Membrane</keyword>
<accession>A0A3P8M4Q8</accession>
<gene>
    <name evidence="2" type="ORF">NCTC13098_05221</name>
</gene>
<organism evidence="2 3">
    <name type="scientific">Raoultella terrigena</name>
    <name type="common">Klebsiella terrigena</name>
    <dbReference type="NCBI Taxonomy" id="577"/>
    <lineage>
        <taxon>Bacteria</taxon>
        <taxon>Pseudomonadati</taxon>
        <taxon>Pseudomonadota</taxon>
        <taxon>Gammaproteobacteria</taxon>
        <taxon>Enterobacterales</taxon>
        <taxon>Enterobacteriaceae</taxon>
        <taxon>Klebsiella/Raoultella group</taxon>
        <taxon>Raoultella</taxon>
    </lineage>
</organism>
<evidence type="ECO:0000313" key="3">
    <source>
        <dbReference type="Proteomes" id="UP000274346"/>
    </source>
</evidence>
<sequence>MSLFPLRRPVVSRTVYLIIFAAYVGLFLNIAFYRQVFTPPAGQ</sequence>
<proteinExistence type="predicted"/>
<dbReference type="KEGG" id="rtg:NCTC13098_05221"/>
<evidence type="ECO:0000256" key="1">
    <source>
        <dbReference type="SAM" id="Phobius"/>
    </source>
</evidence>
<feature type="transmembrane region" description="Helical" evidence="1">
    <location>
        <begin position="15"/>
        <end position="33"/>
    </location>
</feature>
<evidence type="ECO:0000313" key="2">
    <source>
        <dbReference type="EMBL" id="VDR28833.1"/>
    </source>
</evidence>
<dbReference type="AlphaFoldDB" id="A0A3P8M4Q8"/>